<dbReference type="GO" id="GO:0019171">
    <property type="term" value="F:(3R)-hydroxyacyl-[acyl-carrier-protein] dehydratase activity"/>
    <property type="evidence" value="ECO:0007669"/>
    <property type="project" value="TreeGrafter"/>
</dbReference>
<dbReference type="PANTHER" id="PTHR28152">
    <property type="entry name" value="HYDROXYACYL-THIOESTER DEHYDRATASE TYPE 2, MITOCHONDRIAL"/>
    <property type="match status" value="1"/>
</dbReference>
<proteinExistence type="predicted"/>
<feature type="region of interest" description="Disordered" evidence="1">
    <location>
        <begin position="181"/>
        <end position="210"/>
    </location>
</feature>
<gene>
    <name evidence="2" type="ORF">PRK78_005174</name>
</gene>
<dbReference type="SUPFAM" id="SSF54637">
    <property type="entry name" value="Thioesterase/thiol ester dehydrase-isomerase"/>
    <property type="match status" value="1"/>
</dbReference>
<dbReference type="InterPro" id="IPR029069">
    <property type="entry name" value="HotDog_dom_sf"/>
</dbReference>
<dbReference type="Proteomes" id="UP001219355">
    <property type="component" value="Chromosome 3"/>
</dbReference>
<dbReference type="GO" id="GO:0005739">
    <property type="term" value="C:mitochondrion"/>
    <property type="evidence" value="ECO:0007669"/>
    <property type="project" value="TreeGrafter"/>
</dbReference>
<evidence type="ECO:0000313" key="2">
    <source>
        <dbReference type="EMBL" id="WEW59694.1"/>
    </source>
</evidence>
<evidence type="ECO:0000313" key="3">
    <source>
        <dbReference type="Proteomes" id="UP001219355"/>
    </source>
</evidence>
<dbReference type="AlphaFoldDB" id="A0AAF0DJ14"/>
<reference evidence="2" key="1">
    <citation type="submission" date="2023-03" db="EMBL/GenBank/DDBJ databases">
        <title>Emydomyces testavorans Genome Sequence.</title>
        <authorList>
            <person name="Hoyer L."/>
        </authorList>
    </citation>
    <scope>NUCLEOTIDE SEQUENCE</scope>
    <source>
        <strain evidence="2">16-2883</strain>
    </source>
</reference>
<protein>
    <recommendedName>
        <fullName evidence="4">Mesaconyl-C4 CoA hydratase</fullName>
    </recommendedName>
</protein>
<dbReference type="EMBL" id="CP120629">
    <property type="protein sequence ID" value="WEW59694.1"/>
    <property type="molecule type" value="Genomic_DNA"/>
</dbReference>
<name>A0AAF0DJ14_9EURO</name>
<evidence type="ECO:0008006" key="4">
    <source>
        <dbReference type="Google" id="ProtNLM"/>
    </source>
</evidence>
<dbReference type="FunFam" id="3.10.129.10:FF:000103">
    <property type="entry name" value="WGS project CABT00000000 data, contig 2.1"/>
    <property type="match status" value="1"/>
</dbReference>
<dbReference type="PANTHER" id="PTHR28152:SF2">
    <property type="entry name" value="N-TERMINAL OF MAOC-LIKE DEHYDRATASE DOMAIN-CONTAINING PROTEIN"/>
    <property type="match status" value="1"/>
</dbReference>
<sequence length="335" mass="36830">MSAPSATTIASKFLARCQSAGPQTRTQVLDANQLQLLSLTLNRNHLYSNTPALSNAAAPPPAGTPVPPGYHLVYFTPAFLESELGVDGTDVSYNPDAPFTRRMWAGGEVRWPRTADGKLNLLRVGQEVRETTKLLKAEAKVIKKTGDEMIVVGLEKVFENEAGVALIDRRNWVFREALKLPSSTEPRQSPPAISTSKPPPPPNPSSATAKVYTRNLCQTPETLFRMSALTFNGHKIHYSLPWAREVEGHRGLVVHGPLNLISILDFWRDMREKEGGDPQAIVPESISYRATHPLYAGEEYQIVLEEDGTLTQANIYNSDGVVCMKADISESIISI</sequence>
<dbReference type="Gene3D" id="3.10.129.10">
    <property type="entry name" value="Hotdog Thioesterase"/>
    <property type="match status" value="1"/>
</dbReference>
<accession>A0AAF0DJ14</accession>
<dbReference type="InterPro" id="IPR052741">
    <property type="entry name" value="Mitochondrial_HTD2"/>
</dbReference>
<organism evidence="2 3">
    <name type="scientific">Emydomyces testavorans</name>
    <dbReference type="NCBI Taxonomy" id="2070801"/>
    <lineage>
        <taxon>Eukaryota</taxon>
        <taxon>Fungi</taxon>
        <taxon>Dikarya</taxon>
        <taxon>Ascomycota</taxon>
        <taxon>Pezizomycotina</taxon>
        <taxon>Eurotiomycetes</taxon>
        <taxon>Eurotiomycetidae</taxon>
        <taxon>Onygenales</taxon>
        <taxon>Nannizziopsiaceae</taxon>
        <taxon>Emydomyces</taxon>
    </lineage>
</organism>
<keyword evidence="3" id="KW-1185">Reference proteome</keyword>
<evidence type="ECO:0000256" key="1">
    <source>
        <dbReference type="SAM" id="MobiDB-lite"/>
    </source>
</evidence>